<dbReference type="GO" id="GO:0005975">
    <property type="term" value="P:carbohydrate metabolic process"/>
    <property type="evidence" value="ECO:0007669"/>
    <property type="project" value="InterPro"/>
</dbReference>
<evidence type="ECO:0000313" key="4">
    <source>
        <dbReference type="Proteomes" id="UP000236621"/>
    </source>
</evidence>
<reference evidence="3 4" key="1">
    <citation type="submission" date="2017-08" db="EMBL/GenBank/DDBJ databases">
        <title>Harnessing the power of phylogenomics to disentangle the directionality and signatures of interkingdom host jumping in the parasitic fungal genus Tolypocladium.</title>
        <authorList>
            <person name="Quandt C.A."/>
            <person name="Patterson W."/>
            <person name="Spatafora J.W."/>
        </authorList>
    </citation>
    <scope>NUCLEOTIDE SEQUENCE [LARGE SCALE GENOMIC DNA]</scope>
    <source>
        <strain evidence="3 4">CBS 113982</strain>
    </source>
</reference>
<dbReference type="SUPFAM" id="SSF48208">
    <property type="entry name" value="Six-hairpin glycosidases"/>
    <property type="match status" value="1"/>
</dbReference>
<dbReference type="GO" id="GO:0016787">
    <property type="term" value="F:hydrolase activity"/>
    <property type="evidence" value="ECO:0007669"/>
    <property type="project" value="UniProtKB-KW"/>
</dbReference>
<dbReference type="EMBL" id="NRSZ01000533">
    <property type="protein sequence ID" value="PNY26562.1"/>
    <property type="molecule type" value="Genomic_DNA"/>
</dbReference>
<dbReference type="AlphaFoldDB" id="A0A2K3QGB2"/>
<dbReference type="OrthoDB" id="540611at2759"/>
<dbReference type="Gene3D" id="1.50.10.10">
    <property type="match status" value="1"/>
</dbReference>
<name>A0A2K3QGB2_9HYPO</name>
<feature type="signal peptide" evidence="2">
    <location>
        <begin position="1"/>
        <end position="19"/>
    </location>
</feature>
<keyword evidence="1 3" id="KW-0378">Hydrolase</keyword>
<dbReference type="PANTHER" id="PTHR33886">
    <property type="entry name" value="UNSATURATED RHAMNOGALACTURONAN HYDROLASE (EUROFUNG)"/>
    <property type="match status" value="1"/>
</dbReference>
<proteinExistence type="predicted"/>
<protein>
    <submittedName>
        <fullName evidence="3">Unsaturated rhamnogalacturonyl hydrolase YteR</fullName>
    </submittedName>
</protein>
<organism evidence="3 4">
    <name type="scientific">Tolypocladium capitatum</name>
    <dbReference type="NCBI Taxonomy" id="45235"/>
    <lineage>
        <taxon>Eukaryota</taxon>
        <taxon>Fungi</taxon>
        <taxon>Dikarya</taxon>
        <taxon>Ascomycota</taxon>
        <taxon>Pezizomycotina</taxon>
        <taxon>Sordariomycetes</taxon>
        <taxon>Hypocreomycetidae</taxon>
        <taxon>Hypocreales</taxon>
        <taxon>Ophiocordycipitaceae</taxon>
        <taxon>Tolypocladium</taxon>
    </lineage>
</organism>
<dbReference type="PANTHER" id="PTHR33886:SF8">
    <property type="entry name" value="UNSATURATED RHAMNOGALACTURONAN HYDROLASE (EUROFUNG)"/>
    <property type="match status" value="1"/>
</dbReference>
<evidence type="ECO:0000256" key="2">
    <source>
        <dbReference type="SAM" id="SignalP"/>
    </source>
</evidence>
<dbReference type="STRING" id="45235.A0A2K3QGB2"/>
<comment type="caution">
    <text evidence="3">The sequence shown here is derived from an EMBL/GenBank/DDBJ whole genome shotgun (WGS) entry which is preliminary data.</text>
</comment>
<dbReference type="InterPro" id="IPR010905">
    <property type="entry name" value="Glyco_hydro_88"/>
</dbReference>
<evidence type="ECO:0000256" key="1">
    <source>
        <dbReference type="ARBA" id="ARBA00022801"/>
    </source>
</evidence>
<keyword evidence="4" id="KW-1185">Reference proteome</keyword>
<dbReference type="InterPro" id="IPR012341">
    <property type="entry name" value="6hp_glycosidase-like_sf"/>
</dbReference>
<gene>
    <name evidence="3" type="ORF">TCAP_03503</name>
</gene>
<accession>A0A2K3QGB2</accession>
<dbReference type="Proteomes" id="UP000236621">
    <property type="component" value="Unassembled WGS sequence"/>
</dbReference>
<evidence type="ECO:0000313" key="3">
    <source>
        <dbReference type="EMBL" id="PNY26562.1"/>
    </source>
</evidence>
<feature type="chain" id="PRO_5014406339" evidence="2">
    <location>
        <begin position="20"/>
        <end position="391"/>
    </location>
</feature>
<dbReference type="InterPro" id="IPR008928">
    <property type="entry name" value="6-hairpin_glycosidase_sf"/>
</dbReference>
<dbReference type="InterPro" id="IPR052043">
    <property type="entry name" value="PolySaccharide_Degr_Enz"/>
</dbReference>
<keyword evidence="2" id="KW-0732">Signal</keyword>
<dbReference type="Pfam" id="PF07470">
    <property type="entry name" value="Glyco_hydro_88"/>
    <property type="match status" value="1"/>
</dbReference>
<sequence length="391" mass="42200">MHLSTLYAALAAGIICTAARPKTPHSRMMLNSVKIRQQGIISSGGASVFLESGILAQAILDTIAQYPENNARASDEQYLAAVLDEASKPSRNATFLATRPLDRFLLASGIDRASRSGIRVSAATTAASEAIKASLSLQIRNPDGGFWYYVYPNWSYLDGMVSVLPYMAALPQPNETDIDLQISLLQSHCKIANSSLLVHGYDWSRKAAWANSVTGGSPYVWGRSLGWFLAGMVQTYEALNCANTGYRPICSHIRNSTIQISSALVEYADPTTGAWWQLPAFPGRPGNYLESSSTALFIFSFLKGLRIGLIPAPSKMFKEAAIRAYLYAVHSFVVDLGHGNGTIGYGGTVAVCSLNSTATYEYYTTQPIAPNSLLGEAAFILASLEVEKLSP</sequence>